<comment type="caution">
    <text evidence="1">The sequence shown here is derived from an EMBL/GenBank/DDBJ whole genome shotgun (WGS) entry which is preliminary data.</text>
</comment>
<sequence>MLIMIMVLAGGLAGWLLVTHHQRWGSLMMVVMLCCQGIILLDTQYHYGATVKPQTVTSKIAPVTQIKGNQVLVTKQVEQGKTAYTAYATREPQTQRLDLVLNRQKRVRLVTGVPAKQVAKVTRTWHYYYQKTSLKWLFAGVTTAGQKQRQTVTYQLSDQWQVLTRRQLTQLGKQLKQTATQAQLQAVVTKHVRQQIQAHPQLASQQAELVKQTEQIAVRQLIEKVRQD</sequence>
<evidence type="ECO:0000313" key="2">
    <source>
        <dbReference type="Proteomes" id="UP001596227"/>
    </source>
</evidence>
<dbReference type="RefSeq" id="WP_137607026.1">
    <property type="nucleotide sequence ID" value="NZ_BJDH01000003.1"/>
</dbReference>
<evidence type="ECO:0000313" key="1">
    <source>
        <dbReference type="EMBL" id="MFC6295310.1"/>
    </source>
</evidence>
<gene>
    <name evidence="1" type="ORF">ACFQH1_08845</name>
</gene>
<dbReference type="Proteomes" id="UP001596227">
    <property type="component" value="Unassembled WGS sequence"/>
</dbReference>
<keyword evidence="2" id="KW-1185">Reference proteome</keyword>
<reference evidence="2" key="1">
    <citation type="journal article" date="2019" name="Int. J. Syst. Evol. Microbiol.">
        <title>The Global Catalogue of Microorganisms (GCM) 10K type strain sequencing project: providing services to taxonomists for standard genome sequencing and annotation.</title>
        <authorList>
            <consortium name="The Broad Institute Genomics Platform"/>
            <consortium name="The Broad Institute Genome Sequencing Center for Infectious Disease"/>
            <person name="Wu L."/>
            <person name="Ma J."/>
        </authorList>
    </citation>
    <scope>NUCLEOTIDE SEQUENCE [LARGE SCALE GENOMIC DNA]</scope>
    <source>
        <strain evidence="2">CCM 8934</strain>
    </source>
</reference>
<proteinExistence type="predicted"/>
<organism evidence="1 2">
    <name type="scientific">Lactiplantibacillus daoliensis</name>
    <dbReference type="NCBI Taxonomy" id="2559916"/>
    <lineage>
        <taxon>Bacteria</taxon>
        <taxon>Bacillati</taxon>
        <taxon>Bacillota</taxon>
        <taxon>Bacilli</taxon>
        <taxon>Lactobacillales</taxon>
        <taxon>Lactobacillaceae</taxon>
        <taxon>Lactiplantibacillus</taxon>
    </lineage>
</organism>
<protein>
    <submittedName>
        <fullName evidence="1">DUF4811 domain-containing protein</fullName>
    </submittedName>
</protein>
<accession>A0ABW1UGY6</accession>
<dbReference type="Pfam" id="PF16069">
    <property type="entry name" value="DUF4811"/>
    <property type="match status" value="1"/>
</dbReference>
<dbReference type="InterPro" id="IPR032083">
    <property type="entry name" value="DUF4811"/>
</dbReference>
<name>A0ABW1UGY6_9LACO</name>
<dbReference type="EMBL" id="JBHSSB010000016">
    <property type="protein sequence ID" value="MFC6295310.1"/>
    <property type="molecule type" value="Genomic_DNA"/>
</dbReference>